<dbReference type="InterPro" id="IPR041700">
    <property type="entry name" value="OMP_b-brl_3"/>
</dbReference>
<proteinExistence type="predicted"/>
<evidence type="ECO:0000259" key="1">
    <source>
        <dbReference type="Pfam" id="PF14905"/>
    </source>
</evidence>
<evidence type="ECO:0000313" key="2">
    <source>
        <dbReference type="EMBL" id="QFQ12318.1"/>
    </source>
</evidence>
<evidence type="ECO:0000313" key="3">
    <source>
        <dbReference type="Proteomes" id="UP000249375"/>
    </source>
</evidence>
<dbReference type="KEGG" id="alq:C7Y71_004420"/>
<keyword evidence="3" id="KW-1185">Reference proteome</keyword>
<dbReference type="Proteomes" id="UP000249375">
    <property type="component" value="Chromosome"/>
</dbReference>
<protein>
    <recommendedName>
        <fullName evidence="1">Outer membrane protein beta-barrel domain-containing protein</fullName>
    </recommendedName>
</protein>
<dbReference type="AlphaFoldDB" id="A0A5P8E5W0"/>
<feature type="domain" description="Outer membrane protein beta-barrel" evidence="1">
    <location>
        <begin position="672"/>
        <end position="802"/>
    </location>
</feature>
<sequence length="965" mass="111503">MNKFIIACLAFIITLHGAAQKGTIKGSVYDPIREVGLAAKIELLSSDSSLIQEQHTWWASDDNGRQDMKAPFWFRIGDVQGGKKYIVKIESDKYETKYIHITADFSNRDNIMDLGEVWMTRETSKMETVIVQGTRLLMVNKGDTTIYNVAALVTTESDMLGDLIQKLPGAELRNGKIYVNGKYIDKLLISGKDFFNGDISMALQQLPAYTVGKIKTYEMLGDASELTGYDMGDKQFVMDVIMKKQYFGQKFGEIVLAGGTNNRFKILGRLFYFDDQQSFGLVGETNNLGQSVHTFNSSQIWMNNNPVGNIYERSAYANYRFEPNRNFKFGMSGSVQHKREHTFQRTSVESYLESSNNYNWSYNQGRAVETTADMRLTMDYKPMKSLKLEGTYDFSFQKNYITDFSRSFSTLDNPDGMFSASSIDTVFTWHSDYDLLKRWVQTRQQQDALQRLHSQQHKGSISAKKAFGKNILSFDAEFNHNNSDDKGYNLFHLDYPVSGLDNDYRHRFNDKESKQYSINGTANYTIAFERGEPLTGWLKPFMKFRKDYTHSDNPLYRLDWAETDIVSDLVLLPTDLQVLLNTLDPANSFEYRQHINRFETGLDFRSDVRIGGKTWVRFNGKLPLEIWHGKLDYFRFNQPFHTDRTHRFVNLDLSARISLTPNDREGKKHTMSISYNIDNKVADLLNTLNFKDEANPLVITQGNPYLKNALTHNLKWEIKFEQQERMRHFSSRIHYAIINNAVGYERFYNLSTGVTTQTPKNIDGNWAINWANSFICPLKKNQQIILDGGLFWTYNHSKDLNTVYSLTETDKALNNNSVGTSQSKLRLRLLYKPTRKLLFNYQVESVWNNISGTRSDFKTINSYHINNVFSARMNLPCNFNFNSSLNVNSRYGFADKSLCKTYFLWNAKIERNLGKNITLSLESNDILHQNKGVSVVMDAQGRTETFREQTPPYVLLGFTWRFRKK</sequence>
<organism evidence="2 3">
    <name type="scientific">Pseudoprevotella muciniphila</name>
    <dbReference type="NCBI Taxonomy" id="2133944"/>
    <lineage>
        <taxon>Bacteria</taxon>
        <taxon>Pseudomonadati</taxon>
        <taxon>Bacteroidota</taxon>
        <taxon>Bacteroidia</taxon>
        <taxon>Bacteroidales</taxon>
        <taxon>Prevotellaceae</taxon>
        <taxon>Pseudoprevotella</taxon>
    </lineage>
</organism>
<accession>A0A5P8E5W0</accession>
<dbReference type="RefSeq" id="WP_111898497.1">
    <property type="nucleotide sequence ID" value="NZ_CP033459.1"/>
</dbReference>
<reference evidence="2 3" key="1">
    <citation type="submission" date="2018-11" db="EMBL/GenBank/DDBJ databases">
        <authorList>
            <person name="Na S.W."/>
            <person name="Baik M."/>
        </authorList>
    </citation>
    <scope>NUCLEOTIDE SEQUENCE [LARGE SCALE GENOMIC DNA]</scope>
    <source>
        <strain evidence="2 3">E39</strain>
    </source>
</reference>
<dbReference type="EMBL" id="CP033459">
    <property type="protein sequence ID" value="QFQ12318.1"/>
    <property type="molecule type" value="Genomic_DNA"/>
</dbReference>
<dbReference type="Pfam" id="PF14905">
    <property type="entry name" value="OMP_b-brl_3"/>
    <property type="match status" value="1"/>
</dbReference>
<gene>
    <name evidence="2" type="ORF">C7Y71_004420</name>
</gene>
<dbReference type="OrthoDB" id="1682379at2"/>
<name>A0A5P8E5W0_9BACT</name>
<dbReference type="SUPFAM" id="SSF56935">
    <property type="entry name" value="Porins"/>
    <property type="match status" value="1"/>
</dbReference>